<dbReference type="AlphaFoldDB" id="A0AAW0GQY7"/>
<dbReference type="EMBL" id="JASBNA010000002">
    <property type="protein sequence ID" value="KAK7694244.1"/>
    <property type="molecule type" value="Genomic_DNA"/>
</dbReference>
<comment type="caution">
    <text evidence="1">The sequence shown here is derived from an EMBL/GenBank/DDBJ whole genome shotgun (WGS) entry which is preliminary data.</text>
</comment>
<gene>
    <name evidence="1" type="ORF">QCA50_001424</name>
</gene>
<accession>A0AAW0GQY7</accession>
<evidence type="ECO:0000313" key="2">
    <source>
        <dbReference type="Proteomes" id="UP001385951"/>
    </source>
</evidence>
<proteinExistence type="predicted"/>
<sequence>MTFNGVSGSDKAPLRFIYMQSGILVAIWLLSFFTEVSGEVVAPLEQGFFFDWTPGGARLPTPITAQCESINIKWGRGNATGRTPIAPFSLAIYLSTATVPVVVPAPGNPVFELDLPIPFEPLTQYQICMYDTNGVSGGCQSTYTVYPSPNATSVGSSHCPNITIPAKSLDVVASTVADGPLSPFGWINQCSDISFTPTSGTPPYTLTIAPSSRPPFNVTLMTARRITGHYHWDMARNSSYRWSTPRVWDGLMDHYTVVFMVLPTACPLWVLAQVIPSP</sequence>
<name>A0AAW0GQY7_9APHY</name>
<dbReference type="Proteomes" id="UP001385951">
    <property type="component" value="Unassembled WGS sequence"/>
</dbReference>
<protein>
    <submittedName>
        <fullName evidence="1">Uncharacterized protein</fullName>
    </submittedName>
</protein>
<reference evidence="1 2" key="1">
    <citation type="submission" date="2022-09" db="EMBL/GenBank/DDBJ databases">
        <authorList>
            <person name="Palmer J.M."/>
        </authorList>
    </citation>
    <scope>NUCLEOTIDE SEQUENCE [LARGE SCALE GENOMIC DNA]</scope>
    <source>
        <strain evidence="1 2">DSM 7382</strain>
    </source>
</reference>
<keyword evidence="2" id="KW-1185">Reference proteome</keyword>
<organism evidence="1 2">
    <name type="scientific">Cerrena zonata</name>
    <dbReference type="NCBI Taxonomy" id="2478898"/>
    <lineage>
        <taxon>Eukaryota</taxon>
        <taxon>Fungi</taxon>
        <taxon>Dikarya</taxon>
        <taxon>Basidiomycota</taxon>
        <taxon>Agaricomycotina</taxon>
        <taxon>Agaricomycetes</taxon>
        <taxon>Polyporales</taxon>
        <taxon>Cerrenaceae</taxon>
        <taxon>Cerrena</taxon>
    </lineage>
</organism>
<evidence type="ECO:0000313" key="1">
    <source>
        <dbReference type="EMBL" id="KAK7694244.1"/>
    </source>
</evidence>